<comment type="caution">
    <text evidence="16">The sequence shown here is derived from an EMBL/GenBank/DDBJ whole genome shotgun (WGS) entry which is preliminary data.</text>
</comment>
<reference evidence="16 17" key="1">
    <citation type="submission" date="2019-02" db="EMBL/GenBank/DDBJ databases">
        <title>Deep-cultivation of Planctomycetes and their phenomic and genomic characterization uncovers novel biology.</title>
        <authorList>
            <person name="Wiegand S."/>
            <person name="Jogler M."/>
            <person name="Boedeker C."/>
            <person name="Pinto D."/>
            <person name="Vollmers J."/>
            <person name="Rivas-Marin E."/>
            <person name="Kohn T."/>
            <person name="Peeters S.H."/>
            <person name="Heuer A."/>
            <person name="Rast P."/>
            <person name="Oberbeckmann S."/>
            <person name="Bunk B."/>
            <person name="Jeske O."/>
            <person name="Meyerdierks A."/>
            <person name="Storesund J.E."/>
            <person name="Kallscheuer N."/>
            <person name="Luecker S."/>
            <person name="Lage O.M."/>
            <person name="Pohl T."/>
            <person name="Merkel B.J."/>
            <person name="Hornburger P."/>
            <person name="Mueller R.-W."/>
            <person name="Bruemmer F."/>
            <person name="Labrenz M."/>
            <person name="Spormann A.M."/>
            <person name="Op Den Camp H."/>
            <person name="Overmann J."/>
            <person name="Amann R."/>
            <person name="Jetten M.S.M."/>
            <person name="Mascher T."/>
            <person name="Medema M.H."/>
            <person name="Devos D.P."/>
            <person name="Kaster A.-K."/>
            <person name="Ovreas L."/>
            <person name="Rohde M."/>
            <person name="Galperin M.Y."/>
            <person name="Jogler C."/>
        </authorList>
    </citation>
    <scope>NUCLEOTIDE SEQUENCE [LARGE SCALE GENOMIC DNA]</scope>
    <source>
        <strain evidence="16 17">Pla100</strain>
    </source>
</reference>
<organism evidence="16 17">
    <name type="scientific">Neorhodopirellula pilleata</name>
    <dbReference type="NCBI Taxonomy" id="2714738"/>
    <lineage>
        <taxon>Bacteria</taxon>
        <taxon>Pseudomonadati</taxon>
        <taxon>Planctomycetota</taxon>
        <taxon>Planctomycetia</taxon>
        <taxon>Pirellulales</taxon>
        <taxon>Pirellulaceae</taxon>
        <taxon>Neorhodopirellula</taxon>
    </lineage>
</organism>
<evidence type="ECO:0000256" key="7">
    <source>
        <dbReference type="ARBA" id="ARBA00022927"/>
    </source>
</evidence>
<dbReference type="PROSITE" id="PS50106">
    <property type="entry name" value="PDZ"/>
    <property type="match status" value="1"/>
</dbReference>
<dbReference type="GO" id="GO:0051205">
    <property type="term" value="P:protein insertion into membrane"/>
    <property type="evidence" value="ECO:0007669"/>
    <property type="project" value="TreeGrafter"/>
</dbReference>
<dbReference type="InterPro" id="IPR036034">
    <property type="entry name" value="PDZ_sf"/>
</dbReference>
<feature type="transmembrane region" description="Helical" evidence="13">
    <location>
        <begin position="584"/>
        <end position="605"/>
    </location>
</feature>
<feature type="transmembrane region" description="Helical" evidence="13">
    <location>
        <begin position="22"/>
        <end position="43"/>
    </location>
</feature>
<evidence type="ECO:0000313" key="16">
    <source>
        <dbReference type="EMBL" id="TWU03978.1"/>
    </source>
</evidence>
<accession>A0A5C6AWH0</accession>
<dbReference type="InterPro" id="IPR001708">
    <property type="entry name" value="YidC/ALB3/OXA1/COX18"/>
</dbReference>
<dbReference type="CDD" id="cd20070">
    <property type="entry name" value="5TM_YidC_Alb3"/>
    <property type="match status" value="1"/>
</dbReference>
<feature type="region of interest" description="Disordered" evidence="14">
    <location>
        <begin position="819"/>
        <end position="880"/>
    </location>
</feature>
<evidence type="ECO:0000256" key="13">
    <source>
        <dbReference type="HAMAP-Rule" id="MF_01810"/>
    </source>
</evidence>
<comment type="similarity">
    <text evidence="2 13">Belongs to the OXA1/ALB3/YidC family. Type 1 subfamily.</text>
</comment>
<evidence type="ECO:0000256" key="12">
    <source>
        <dbReference type="ARBA" id="ARBA00033342"/>
    </source>
</evidence>
<evidence type="ECO:0000256" key="9">
    <source>
        <dbReference type="ARBA" id="ARBA00023136"/>
    </source>
</evidence>
<feature type="region of interest" description="Disordered" evidence="14">
    <location>
        <begin position="313"/>
        <end position="346"/>
    </location>
</feature>
<keyword evidence="5 13" id="KW-1003">Cell membrane</keyword>
<dbReference type="PANTHER" id="PTHR12428">
    <property type="entry name" value="OXA1"/>
    <property type="match status" value="1"/>
</dbReference>
<evidence type="ECO:0000256" key="14">
    <source>
        <dbReference type="SAM" id="MobiDB-lite"/>
    </source>
</evidence>
<feature type="transmembrane region" description="Helical" evidence="13">
    <location>
        <begin position="655"/>
        <end position="677"/>
    </location>
</feature>
<evidence type="ECO:0000256" key="1">
    <source>
        <dbReference type="ARBA" id="ARBA00004429"/>
    </source>
</evidence>
<comment type="subunit">
    <text evidence="13">Interacts with the Sec translocase complex via SecD. Specifically interacts with transmembrane segments of nascent integral membrane proteins during membrane integration.</text>
</comment>
<dbReference type="Gene3D" id="2.70.98.90">
    <property type="match status" value="1"/>
</dbReference>
<dbReference type="InterPro" id="IPR028053">
    <property type="entry name" value="Membr_insert_YidC_N"/>
</dbReference>
<feature type="domain" description="PDZ" evidence="15">
    <location>
        <begin position="123"/>
        <end position="202"/>
    </location>
</feature>
<sequence length="880" mass="96476">MPVWSCPPVPIRSASNFVDRRFSSFVLFSTAFFLIYMSLRVMFVPPPAPPVPVAAVEDVAPEDETGPEISSIADLDDPDAKPAEEENIERPEQPEWRTLGSMDPTTGHFMLVTLNSRGAGIERIELTQRKENGRLKYRRVDVRSGYMGYFAANPLSTINGVRVNVVGPGTPAALAECEDESVADGLRAGDVIVSINGDLISNSVAMDEWMHGTEPGDRILVEVIRGDDTDGAGEADVSSKGRSLKFAIVLSEHPLDLVRMADIAGEDQIPGNLSRLSALMTVGKVGRREIAPGEKTLTALNDPGELIWSVAETQDNDPAGKVPGEEGPSDEGPGDVAPGDEAPGDASETIEFEVRLSESEMKAAGGRAIGMRRSYSLQPGSFVLDMDVQIDNRSDEPQELAYRLEGVNGITLEGWWYSNKISPNWGGSAARDVVYRTTTEGHELVSGYGLLKRARAAATPDDQNLFAPDSPAPDRALKYIGVDAQYFTVAYLPPEGQDEFTSFRRATAALAVDASAIPESQERAVNTTFYLDSAVAMVPPGSSLKQSLRVFAGPKQPELFAKYGLDDCIYYGWFSWPAKLLGHLLHLLSGVGNYALAIVLLTVCVRGAMYPLSKKAAVNAQRMQELAPELKKITEKYKDDMEARVRAQRELQQRVGFNPLSGCLPMFVQLPIFIGLYRTLSVDIELRQAAFASWTTWASNLAAPDMLSYWGDWLWEYLSGRGTGWLGPYFNILPVLVMLLFLVQQKMFMPPATDEQTAMTQKMMSYMTLVMGLFFFRVPAGLCIYFITSSLWGIGERIYVKRTLPTSPHFDKAILEGTVNHRGGSGESGGELVVPKSPSPSGGEGTSWADRLRQKMNPEEPTAPLPRDRKRPPAAKKKRR</sequence>
<evidence type="ECO:0000256" key="4">
    <source>
        <dbReference type="ARBA" id="ARBA00022448"/>
    </source>
</evidence>
<dbReference type="Proteomes" id="UP000316213">
    <property type="component" value="Unassembled WGS sequence"/>
</dbReference>
<evidence type="ECO:0000256" key="3">
    <source>
        <dbReference type="ARBA" id="ARBA00015325"/>
    </source>
</evidence>
<dbReference type="InterPro" id="IPR019998">
    <property type="entry name" value="Membr_insert_YidC"/>
</dbReference>
<feature type="compositionally biased region" description="Basic residues" evidence="14">
    <location>
        <begin position="868"/>
        <end position="880"/>
    </location>
</feature>
<dbReference type="Gene3D" id="2.30.42.10">
    <property type="match status" value="1"/>
</dbReference>
<feature type="transmembrane region" description="Helical" evidence="13">
    <location>
        <begin position="725"/>
        <end position="743"/>
    </location>
</feature>
<keyword evidence="6 13" id="KW-0812">Transmembrane</keyword>
<keyword evidence="8 13" id="KW-1133">Transmembrane helix</keyword>
<dbReference type="InterPro" id="IPR028055">
    <property type="entry name" value="YidC/Oxa/ALB_C"/>
</dbReference>
<evidence type="ECO:0000256" key="11">
    <source>
        <dbReference type="ARBA" id="ARBA00033245"/>
    </source>
</evidence>
<proteinExistence type="inferred from homology"/>
<dbReference type="NCBIfam" id="TIGR03592">
    <property type="entry name" value="yidC_oxa1_cterm"/>
    <property type="match status" value="1"/>
</dbReference>
<evidence type="ECO:0000256" key="2">
    <source>
        <dbReference type="ARBA" id="ARBA00010527"/>
    </source>
</evidence>
<dbReference type="EMBL" id="SJPM01000001">
    <property type="protein sequence ID" value="TWU03978.1"/>
    <property type="molecule type" value="Genomic_DNA"/>
</dbReference>
<keyword evidence="7 13" id="KW-0653">Protein transport</keyword>
<comment type="subcellular location">
    <subcellularLocation>
        <location evidence="1">Cell inner membrane</location>
        <topology evidence="1">Multi-pass membrane protein</topology>
    </subcellularLocation>
    <subcellularLocation>
        <location evidence="13">Cell membrane</location>
        <topology evidence="13">Multi-pass membrane protein</topology>
    </subcellularLocation>
</comment>
<feature type="region of interest" description="Disordered" evidence="14">
    <location>
        <begin position="61"/>
        <end position="101"/>
    </location>
</feature>
<dbReference type="InterPro" id="IPR001478">
    <property type="entry name" value="PDZ"/>
</dbReference>
<dbReference type="GO" id="GO:0015031">
    <property type="term" value="P:protein transport"/>
    <property type="evidence" value="ECO:0007669"/>
    <property type="project" value="UniProtKB-KW"/>
</dbReference>
<gene>
    <name evidence="13 16" type="primary">yidC</name>
    <name evidence="16" type="ORF">Pla100_09140</name>
</gene>
<keyword evidence="4 13" id="KW-0813">Transport</keyword>
<evidence type="ECO:0000313" key="17">
    <source>
        <dbReference type="Proteomes" id="UP000316213"/>
    </source>
</evidence>
<dbReference type="InterPro" id="IPR038221">
    <property type="entry name" value="YidC_periplasmic_sf"/>
</dbReference>
<keyword evidence="9 13" id="KW-0472">Membrane</keyword>
<dbReference type="HAMAP" id="MF_01810">
    <property type="entry name" value="YidC_type1"/>
    <property type="match status" value="1"/>
</dbReference>
<dbReference type="PANTHER" id="PTHR12428:SF65">
    <property type="entry name" value="CYTOCHROME C OXIDASE ASSEMBLY PROTEIN COX18, MITOCHONDRIAL"/>
    <property type="match status" value="1"/>
</dbReference>
<feature type="compositionally biased region" description="Basic and acidic residues" evidence="14">
    <location>
        <begin position="78"/>
        <end position="95"/>
    </location>
</feature>
<evidence type="ECO:0000256" key="5">
    <source>
        <dbReference type="ARBA" id="ARBA00022475"/>
    </source>
</evidence>
<dbReference type="AlphaFoldDB" id="A0A5C6AWH0"/>
<evidence type="ECO:0000256" key="8">
    <source>
        <dbReference type="ARBA" id="ARBA00022989"/>
    </source>
</evidence>
<dbReference type="InterPro" id="IPR047196">
    <property type="entry name" value="YidC_ALB_C"/>
</dbReference>
<dbReference type="GO" id="GO:0032977">
    <property type="term" value="F:membrane insertase activity"/>
    <property type="evidence" value="ECO:0007669"/>
    <property type="project" value="InterPro"/>
</dbReference>
<dbReference type="SUPFAM" id="SSF50156">
    <property type="entry name" value="PDZ domain-like"/>
    <property type="match status" value="1"/>
</dbReference>
<evidence type="ECO:0000259" key="15">
    <source>
        <dbReference type="PROSITE" id="PS50106"/>
    </source>
</evidence>
<dbReference type="Pfam" id="PF13180">
    <property type="entry name" value="PDZ_2"/>
    <property type="match status" value="1"/>
</dbReference>
<dbReference type="GO" id="GO:0005886">
    <property type="term" value="C:plasma membrane"/>
    <property type="evidence" value="ECO:0007669"/>
    <property type="project" value="UniProtKB-SubCell"/>
</dbReference>
<dbReference type="Pfam" id="PF02096">
    <property type="entry name" value="60KD_IMP"/>
    <property type="match status" value="1"/>
</dbReference>
<dbReference type="Pfam" id="PF14849">
    <property type="entry name" value="YidC_periplas"/>
    <property type="match status" value="1"/>
</dbReference>
<comment type="function">
    <text evidence="13">Required for the insertion and/or proper folding and/or complex formation of integral membrane proteins into the membrane. Involved in integration of membrane proteins that insert both dependently and independently of the Sec translocase complex, as well as at least some lipoproteins. Aids folding of multispanning membrane proteins.</text>
</comment>
<keyword evidence="10 13" id="KW-0143">Chaperone</keyword>
<name>A0A5C6AWH0_9BACT</name>
<protein>
    <recommendedName>
        <fullName evidence="3 13">Membrane protein insertase YidC</fullName>
    </recommendedName>
    <alternativeName>
        <fullName evidence="12 13">Foldase YidC</fullName>
    </alternativeName>
    <alternativeName>
        <fullName evidence="11 13">Membrane integrase YidC</fullName>
    </alternativeName>
    <alternativeName>
        <fullName evidence="13">Membrane protein YidC</fullName>
    </alternativeName>
</protein>
<evidence type="ECO:0000256" key="6">
    <source>
        <dbReference type="ARBA" id="ARBA00022692"/>
    </source>
</evidence>
<dbReference type="SMART" id="SM00228">
    <property type="entry name" value="PDZ"/>
    <property type="match status" value="1"/>
</dbReference>
<evidence type="ECO:0000256" key="10">
    <source>
        <dbReference type="ARBA" id="ARBA00023186"/>
    </source>
</evidence>
<keyword evidence="17" id="KW-1185">Reference proteome</keyword>
<feature type="transmembrane region" description="Helical" evidence="13">
    <location>
        <begin position="764"/>
        <end position="787"/>
    </location>
</feature>